<proteinExistence type="predicted"/>
<evidence type="ECO:0000256" key="1">
    <source>
        <dbReference type="SAM" id="MobiDB-lite"/>
    </source>
</evidence>
<dbReference type="InterPro" id="IPR011044">
    <property type="entry name" value="Quino_amine_DH_bsu"/>
</dbReference>
<dbReference type="SUPFAM" id="SSF50969">
    <property type="entry name" value="YVTN repeat-like/Quinoprotein amine dehydrogenase"/>
    <property type="match status" value="1"/>
</dbReference>
<dbReference type="AlphaFoldDB" id="A0AAJ1IEI0"/>
<organism evidence="2 3">
    <name type="scientific">Candidatus Thalassospirochaeta sargassi</name>
    <dbReference type="NCBI Taxonomy" id="3119039"/>
    <lineage>
        <taxon>Bacteria</taxon>
        <taxon>Pseudomonadati</taxon>
        <taxon>Spirochaetota</taxon>
        <taxon>Spirochaetia</taxon>
        <taxon>Spirochaetales</taxon>
        <taxon>Spirochaetaceae</taxon>
        <taxon>Candidatus Thalassospirochaeta</taxon>
    </lineage>
</organism>
<gene>
    <name evidence="2" type="ORF">PQJ61_07980</name>
</gene>
<dbReference type="InterPro" id="IPR007926">
    <property type="entry name" value="Borrelia_P83"/>
</dbReference>
<feature type="region of interest" description="Disordered" evidence="1">
    <location>
        <begin position="257"/>
        <end position="282"/>
    </location>
</feature>
<protein>
    <submittedName>
        <fullName evidence="2">P83/100 family protein</fullName>
    </submittedName>
</protein>
<feature type="compositionally biased region" description="Basic and acidic residues" evidence="1">
    <location>
        <begin position="257"/>
        <end position="277"/>
    </location>
</feature>
<dbReference type="EMBL" id="JAQQAL010000016">
    <property type="protein sequence ID" value="MDC7226689.1"/>
    <property type="molecule type" value="Genomic_DNA"/>
</dbReference>
<comment type="caution">
    <text evidence="2">The sequence shown here is derived from an EMBL/GenBank/DDBJ whole genome shotgun (WGS) entry which is preliminary data.</text>
</comment>
<dbReference type="Pfam" id="PF05262">
    <property type="entry name" value="Borrelia_P83"/>
    <property type="match status" value="1"/>
</dbReference>
<dbReference type="Proteomes" id="UP001221217">
    <property type="component" value="Unassembled WGS sequence"/>
</dbReference>
<name>A0AAJ1IEI0_9SPIO</name>
<reference evidence="2 3" key="1">
    <citation type="submission" date="2022-12" db="EMBL/GenBank/DDBJ databases">
        <title>Metagenome assembled genome from gulf of manar.</title>
        <authorList>
            <person name="Kohli P."/>
            <person name="Pk S."/>
            <person name="Venkata Ramana C."/>
            <person name="Sasikala C."/>
        </authorList>
    </citation>
    <scope>NUCLEOTIDE SEQUENCE [LARGE SCALE GENOMIC DNA]</scope>
    <source>
        <strain evidence="2">JB008</strain>
    </source>
</reference>
<accession>A0AAJ1IEI0</accession>
<evidence type="ECO:0000313" key="3">
    <source>
        <dbReference type="Proteomes" id="UP001221217"/>
    </source>
</evidence>
<evidence type="ECO:0000313" key="2">
    <source>
        <dbReference type="EMBL" id="MDC7226689.1"/>
    </source>
</evidence>
<sequence length="519" mass="58588">MKKNFILTVLIILLLSTVVMRIAAETVYIDELQTSESDSIVFQNYSGPHNKIDTIEEIRGIGQFLGRKISSKSGEFTFFGKYNVIHAVDPNTSAGLDADIFILQEAAAVDHIINLRRMISGFLEEAYNYDVEQADLLAEFITVYNAVHRSDLDYFGLKYKPVVTKHLLEEKVGIALSYLEWPGKTMLIIPLTPQAGDDVLSDLDTDILSDEDVINQLRKDDDKGIDIRQDLVELKDEEVLEERDKIEEERDKIEGKEKELEQKRDELEDEVEKLVEDKTEDSEERIEKIKDELKDIEAEEEELAEEVKKLDEREEKVEEREDRIVEEREKIAEDQMKKIEEEGGSSDAAVDTVEKQPVIETVPFLKLSADLTGLYSGQLLLVDVEEGSIVKTSEVDSIRLRGYSYDDDEIISVAGSEGANRIVSLVRIDPETLEIIDSATAEVFIESAVIEKSGSYYAVVKNDGWKIGVFDNDLTLQSISDVEVFPATDIVISGRDIIAQNKSGRIIKIGEEDFSSPAF</sequence>
<dbReference type="InterPro" id="IPR027417">
    <property type="entry name" value="P-loop_NTPase"/>
</dbReference>
<dbReference type="Gene3D" id="3.40.50.300">
    <property type="entry name" value="P-loop containing nucleotide triphosphate hydrolases"/>
    <property type="match status" value="1"/>
</dbReference>